<protein>
    <recommendedName>
        <fullName evidence="3">Quinate/shikimate 5-dehydrogenase/glutamyl-tRNA reductase domain-containing protein</fullName>
    </recommendedName>
</protein>
<organism evidence="1 2">
    <name type="scientific">Burkholderia ubonensis</name>
    <dbReference type="NCBI Taxonomy" id="101571"/>
    <lineage>
        <taxon>Bacteria</taxon>
        <taxon>Pseudomonadati</taxon>
        <taxon>Pseudomonadota</taxon>
        <taxon>Betaproteobacteria</taxon>
        <taxon>Burkholderiales</taxon>
        <taxon>Burkholderiaceae</taxon>
        <taxon>Burkholderia</taxon>
        <taxon>Burkholderia cepacia complex</taxon>
    </lineage>
</organism>
<evidence type="ECO:0008006" key="3">
    <source>
        <dbReference type="Google" id="ProtNLM"/>
    </source>
</evidence>
<name>A0A103RPI1_9BURK</name>
<dbReference type="InterPro" id="IPR036291">
    <property type="entry name" value="NAD(P)-bd_dom_sf"/>
</dbReference>
<accession>A0A103RPI1</accession>
<dbReference type="AlphaFoldDB" id="A0A103RPI1"/>
<comment type="caution">
    <text evidence="1">The sequence shown here is derived from an EMBL/GenBank/DDBJ whole genome shotgun (WGS) entry which is preliminary data.</text>
</comment>
<evidence type="ECO:0000313" key="2">
    <source>
        <dbReference type="Proteomes" id="UP000064029"/>
    </source>
</evidence>
<sequence>MDNVDLDDLLNCLQPIYGEIIQAKQLNVGILFLPILAEDMINPRKRSQSRKRLEQEGLAKVAEMGAKHVCLGGLTGALTNYGRRIEMRSRELGIELTTGHAVTSISIAKQYDKALGEAGLAPEHAAVAILGVGSVGAGVAKVFAHSSRIAKPAQIILVDTVHQQERVRAMADEIMLHAGIPVSVEILQDRSSLPEDSACYACANVVISAVSTPYILDIDRVRAGTILIDDSQPYCWDRELAWKRVQSRGDILPCDAGLVDVSKIEYRSFFPFDFADDIGEGSSISWSCLAEGLLRGSRPHLPGNVGEADASQLLAYEQAFDEMDFRIPTLQCGKNVLPVARFKEKLSSYAGRALI</sequence>
<gene>
    <name evidence="1" type="ORF">WJ33_20765</name>
</gene>
<dbReference type="EMBL" id="LOXM01000070">
    <property type="protein sequence ID" value="KVG71587.1"/>
    <property type="molecule type" value="Genomic_DNA"/>
</dbReference>
<dbReference type="Proteomes" id="UP000064029">
    <property type="component" value="Unassembled WGS sequence"/>
</dbReference>
<dbReference type="SUPFAM" id="SSF51735">
    <property type="entry name" value="NAD(P)-binding Rossmann-fold domains"/>
    <property type="match status" value="1"/>
</dbReference>
<reference evidence="1 2" key="1">
    <citation type="submission" date="2015-11" db="EMBL/GenBank/DDBJ databases">
        <title>Expanding the genomic diversity of Burkholderia species for the development of highly accurate diagnostics.</title>
        <authorList>
            <person name="Sahl J."/>
            <person name="Keim P."/>
            <person name="Wagner D."/>
        </authorList>
    </citation>
    <scope>NUCLEOTIDE SEQUENCE [LARGE SCALE GENOMIC DNA]</scope>
    <source>
        <strain evidence="1 2">MSMB2036</strain>
    </source>
</reference>
<proteinExistence type="predicted"/>
<evidence type="ECO:0000313" key="1">
    <source>
        <dbReference type="EMBL" id="KVG71587.1"/>
    </source>
</evidence>
<dbReference type="Gene3D" id="3.40.50.720">
    <property type="entry name" value="NAD(P)-binding Rossmann-like Domain"/>
    <property type="match status" value="1"/>
</dbReference>